<dbReference type="AlphaFoldDB" id="A0A0J1A373"/>
<evidence type="ECO:0000313" key="1">
    <source>
        <dbReference type="EMBL" id="KLT88979.1"/>
    </source>
</evidence>
<organism evidence="1 2">
    <name type="scientific">Acinetobacter baumannii MRSN 3527</name>
    <dbReference type="NCBI Taxonomy" id="1409923"/>
    <lineage>
        <taxon>Bacteria</taxon>
        <taxon>Pseudomonadati</taxon>
        <taxon>Pseudomonadota</taxon>
        <taxon>Gammaproteobacteria</taxon>
        <taxon>Moraxellales</taxon>
        <taxon>Moraxellaceae</taxon>
        <taxon>Acinetobacter</taxon>
        <taxon>Acinetobacter calcoaceticus/baumannii complex</taxon>
    </lineage>
</organism>
<dbReference type="RefSeq" id="WP_000565581.1">
    <property type="nucleotide sequence ID" value="NZ_JPHZ01000013.1"/>
</dbReference>
<comment type="caution">
    <text evidence="1">The sequence shown here is derived from an EMBL/GenBank/DDBJ whole genome shotgun (WGS) entry which is preliminary data.</text>
</comment>
<accession>A0A0J1A373</accession>
<dbReference type="EMBL" id="JPHZ01000013">
    <property type="protein sequence ID" value="KLT88979.1"/>
    <property type="molecule type" value="Genomic_DNA"/>
</dbReference>
<gene>
    <name evidence="1" type="ORF">T630_4179</name>
</gene>
<reference evidence="1 2" key="1">
    <citation type="submission" date="2014-07" db="EMBL/GenBank/DDBJ databases">
        <authorList>
            <person name="Harkins D.M."/>
            <person name="Lesho E."/>
            <person name="Waterman P.E."/>
            <person name="Chan A."/>
            <person name="Fouts D.E."/>
        </authorList>
    </citation>
    <scope>NUCLEOTIDE SEQUENCE [LARGE SCALE GENOMIC DNA]</scope>
    <source>
        <strain evidence="1 2">MRSN 3527</strain>
    </source>
</reference>
<name>A0A0J1A373_ACIBA</name>
<dbReference type="Proteomes" id="UP000036122">
    <property type="component" value="Unassembled WGS sequence"/>
</dbReference>
<evidence type="ECO:0000313" key="2">
    <source>
        <dbReference type="Proteomes" id="UP000036122"/>
    </source>
</evidence>
<dbReference type="PATRIC" id="fig|1409923.3.peg.3484"/>
<sequence>MIDITSKILDLKLFEAEVIDIDETNHWENSDQITLRQSEGALIVLRINYESEKKESYSVSLEVDELDSYGECYLNDSIWTLYGCEKDILERIVKQDWSLKNLGSYNHYFK</sequence>
<proteinExistence type="predicted"/>
<protein>
    <submittedName>
        <fullName evidence="1">Uncharacterized protein</fullName>
    </submittedName>
</protein>